<evidence type="ECO:0000256" key="1">
    <source>
        <dbReference type="PROSITE-ProRule" id="PRU00221"/>
    </source>
</evidence>
<dbReference type="InterPro" id="IPR015943">
    <property type="entry name" value="WD40/YVTN_repeat-like_dom_sf"/>
</dbReference>
<dbReference type="Gene3D" id="2.130.10.10">
    <property type="entry name" value="YVTN repeat-like/Quinoprotein amine dehydrogenase"/>
    <property type="match status" value="2"/>
</dbReference>
<organism evidence="3 4">
    <name type="scientific">Bugula neritina</name>
    <name type="common">Brown bryozoan</name>
    <name type="synonym">Sertularia neritina</name>
    <dbReference type="NCBI Taxonomy" id="10212"/>
    <lineage>
        <taxon>Eukaryota</taxon>
        <taxon>Metazoa</taxon>
        <taxon>Spiralia</taxon>
        <taxon>Lophotrochozoa</taxon>
        <taxon>Bryozoa</taxon>
        <taxon>Gymnolaemata</taxon>
        <taxon>Cheilostomatida</taxon>
        <taxon>Flustrina</taxon>
        <taxon>Buguloidea</taxon>
        <taxon>Bugulidae</taxon>
        <taxon>Bugula</taxon>
    </lineage>
</organism>
<dbReference type="InterPro" id="IPR036322">
    <property type="entry name" value="WD40_repeat_dom_sf"/>
</dbReference>
<feature type="repeat" description="WD" evidence="1">
    <location>
        <begin position="209"/>
        <end position="242"/>
    </location>
</feature>
<evidence type="ECO:0000313" key="4">
    <source>
        <dbReference type="Proteomes" id="UP000593567"/>
    </source>
</evidence>
<dbReference type="PROSITE" id="PS50082">
    <property type="entry name" value="WD_REPEATS_2"/>
    <property type="match status" value="1"/>
</dbReference>
<name>A0A7J7JVD6_BUGNE</name>
<feature type="compositionally biased region" description="Polar residues" evidence="2">
    <location>
        <begin position="28"/>
        <end position="47"/>
    </location>
</feature>
<protein>
    <recommendedName>
        <fullName evidence="5">Anaphase-promoting complex subunit 4 WD40 domain-containing protein</fullName>
    </recommendedName>
</protein>
<evidence type="ECO:0000313" key="3">
    <source>
        <dbReference type="EMBL" id="KAF6029923.1"/>
    </source>
</evidence>
<feature type="region of interest" description="Disordered" evidence="2">
    <location>
        <begin position="28"/>
        <end position="50"/>
    </location>
</feature>
<keyword evidence="4" id="KW-1185">Reference proteome</keyword>
<keyword evidence="1" id="KW-0853">WD repeat</keyword>
<dbReference type="InterPro" id="IPR001680">
    <property type="entry name" value="WD40_rpt"/>
</dbReference>
<dbReference type="Pfam" id="PF00400">
    <property type="entry name" value="WD40"/>
    <property type="match status" value="2"/>
</dbReference>
<evidence type="ECO:0000256" key="2">
    <source>
        <dbReference type="SAM" id="MobiDB-lite"/>
    </source>
</evidence>
<dbReference type="Proteomes" id="UP000593567">
    <property type="component" value="Unassembled WGS sequence"/>
</dbReference>
<dbReference type="SUPFAM" id="SSF50978">
    <property type="entry name" value="WD40 repeat-like"/>
    <property type="match status" value="1"/>
</dbReference>
<dbReference type="PANTHER" id="PTHR47822">
    <property type="entry name" value="CARBOHYDRATE BINDING DOMAIN CONTAINING PROTEIN"/>
    <property type="match status" value="1"/>
</dbReference>
<gene>
    <name evidence="3" type="ORF">EB796_011753</name>
</gene>
<proteinExistence type="predicted"/>
<dbReference type="PANTHER" id="PTHR47822:SF2">
    <property type="entry name" value="F-BOX AND WD-40 DOMAIN PROTEIN 7"/>
    <property type="match status" value="1"/>
</dbReference>
<reference evidence="3" key="1">
    <citation type="submission" date="2020-06" db="EMBL/GenBank/DDBJ databases">
        <title>Draft genome of Bugula neritina, a colonial animal packing powerful symbionts and potential medicines.</title>
        <authorList>
            <person name="Rayko M."/>
        </authorList>
    </citation>
    <scope>NUCLEOTIDE SEQUENCE [LARGE SCALE GENOMIC DNA]</scope>
    <source>
        <strain evidence="3">Kwan_BN1</strain>
    </source>
</reference>
<dbReference type="PROSITE" id="PS50294">
    <property type="entry name" value="WD_REPEATS_REGION"/>
    <property type="match status" value="1"/>
</dbReference>
<dbReference type="AlphaFoldDB" id="A0A7J7JVD6"/>
<sequence length="325" mass="36470">MFALDFITSKQHRPGNGEMIMTSNATFHRPRTNSMGSVTSEASTAKSRSPHTEGHIKWLATLDCGSEVMCTKFSPDGTLFAVGLSNGMVKIFQSDGTLVYSLSDNDVLKTRLPCTSVQFIPFSISENEDKRHVLLAVYASGFVKFWHYPSSKCLQTISENPPKQCLCSSFSAMGDRLAVGGADPAINIYDTQTKELIRALEPSDSRDVMNGHRFRVFSVRYHPTDQHMIISGGWDDTVQFWDDRVKHAVRHIYGPHICGDAMDIDPVHNHVITGSWRRNNVLQIWDIDSGSKIKDVPQDALHKCMVSHAGEWLLGYRINKFIQVH</sequence>
<accession>A0A7J7JVD6</accession>
<evidence type="ECO:0008006" key="5">
    <source>
        <dbReference type="Google" id="ProtNLM"/>
    </source>
</evidence>
<dbReference type="OrthoDB" id="10251741at2759"/>
<dbReference type="SMART" id="SM00320">
    <property type="entry name" value="WD40"/>
    <property type="match status" value="4"/>
</dbReference>
<dbReference type="EMBL" id="VXIV02001775">
    <property type="protein sequence ID" value="KAF6029923.1"/>
    <property type="molecule type" value="Genomic_DNA"/>
</dbReference>
<comment type="caution">
    <text evidence="3">The sequence shown here is derived from an EMBL/GenBank/DDBJ whole genome shotgun (WGS) entry which is preliminary data.</text>
</comment>